<gene>
    <name evidence="3" type="ORF">TRFO_01340</name>
</gene>
<dbReference type="PANTHER" id="PTHR10194:SF60">
    <property type="entry name" value="RAS GTPASE-ACTIVATING PROTEIN RASKOL"/>
    <property type="match status" value="1"/>
</dbReference>
<dbReference type="InterPro" id="IPR036865">
    <property type="entry name" value="CRAL-TRIO_dom_sf"/>
</dbReference>
<dbReference type="RefSeq" id="XP_068360334.1">
    <property type="nucleotide sequence ID" value="XM_068490049.1"/>
</dbReference>
<accession>A0A1J4KC01</accession>
<evidence type="ECO:0000256" key="1">
    <source>
        <dbReference type="ARBA" id="ARBA00022468"/>
    </source>
</evidence>
<organism evidence="3 4">
    <name type="scientific">Tritrichomonas foetus</name>
    <dbReference type="NCBI Taxonomy" id="1144522"/>
    <lineage>
        <taxon>Eukaryota</taxon>
        <taxon>Metamonada</taxon>
        <taxon>Parabasalia</taxon>
        <taxon>Tritrichomonadida</taxon>
        <taxon>Tritrichomonadidae</taxon>
        <taxon>Tritrichomonas</taxon>
    </lineage>
</organism>
<dbReference type="PANTHER" id="PTHR10194">
    <property type="entry name" value="RAS GTPASE-ACTIVATING PROTEINS"/>
    <property type="match status" value="1"/>
</dbReference>
<evidence type="ECO:0000259" key="2">
    <source>
        <dbReference type="PROSITE" id="PS50018"/>
    </source>
</evidence>
<dbReference type="EMBL" id="MLAK01000704">
    <property type="protein sequence ID" value="OHT07198.1"/>
    <property type="molecule type" value="Genomic_DNA"/>
</dbReference>
<sequence>MNDLFFFRHFLQKITDLLTAVQIKNIQQFNPESFLMSKCESYLQFFHESANLMPKKVCEFIIPQIEESIKEAVTNATTPEQVKYTLVLIALLRCSIEGYYGKDDILNTFHHSILFSSANDIYLIDNSLYQNLYKRYYKNLIMICSSKSSSLISTFINSFQSSLSNKSLNNINNTVKFEWIVETVCHSIVDIPKFEHFIKTINSTPIPEQFIPIIIESITTAFLNAVQSKPLSYVNFLEACVDNSEAKQLYYKIDKWGSIDQRLTSKTVLYIMQPTQMSRPVFEKSELYQIFLDLNNFEDLSQNTCLKAMLLPFTALSFTGVIPLLRSIVDSISSEIIKYILNNTQKINTLSNDLQINLKVNFSLGLLLSSPSLFNRELLSIFLNDTEYLDQFGEIVFRLSVITKFNAEQNQETYKELYSLLNVFIQNHNKSASIHRLMQGFKENPFFFRNFVLDNQDSFEKLLNMALDMLIDTTTFHGIYNEKFLVNPLETSFWAVTKKITKSLVTLMTKKLAASYVITPNTSNFAISILNFLRRTFTFRQNIEYPKEDLASIIYNLEAISYITFTINKTWARNCAKRLFKQLYSLISNSRIDVKTPKDCLKIFCKVIQSGSGDIHINFANIFRTYQVEKVDNSEDLPRGIFIAVNILMLKFEMLANSICKALYQPNSQRQQVKKETYDDIKSCIYVLFPLLRVAPSNIEYIISALISDNENAGSFCCPIIADSLSPALFKQMFLLIDSKLNSYRNSNGEISKDPYFVSTFENSLEILQKLLDPEIWVNDSSYPSILSNILKNIVSFSIEIKNPKLCQKCCSFMISLFPLSQKFDIKIEPKIRHYAGKTITNWINQSIVESSSISNYFYKALYSVLDGLRFLDCTNKKQDYAEAFENFMVYYSQIQEALQNTSAQNIFIEPALKLLIPIMKNNIDICINHTITLAFHPKIKARIFYLKALSNALTPEAYKKIINPVVKVTIFDLLFENNFELMKFLANSTPYNKSGEMASCIIEASAIKGIEMEVFEEFVKMEISNNQDSLRITLFRGNAVTPRAVSYFPKLFGNDWADNLMKSILKINHTSNNAVSFTNNEEMKTFWHSMIEEIEKAFSKMPLRLLKSIHILYHLLEGESEEIAYSMLSGYIFLRFLCPLLAKIDGLVDTSSLLMNASLRPTVSENRPQFFFMKDEVNDSFYKIQKLFKNIISMEINEINEPNPIDDAKKVTTNLCHVLWSQMPVIEKTLRETPEDYTLHPTLDKLITKLNKSGKPIRVSPSLTTISSEVPTTPFDQLLHTPLDPLLEKWFYLAPREAKDGTVVFILEMNQLKQPFTSQQLAAHIISQILSIGDEKFSVIVEFSDFNVSLLPSVNHVKKVLKIIPDDIYSSKLKTIYVTRVQNNAAHFLSKIAAHLKNLPLKFVYDLKLIYEEIGDISFSESTTEFFTQPEFTSSLMGKLSDHTIRLHQRSIQIIAKMEINQTQIITGDVILLSSIESIGPSQTSRSTSSFVIKTKYGDTFTIQSLVSIHLHKHVTSLFNRFKVVKDTTYNLFVDRSSLHSLLLILSFISMLSDRSDQELRAAALNMYNTTIDAAGLVSNIEKMHFSKDEVPFSMLQTVEVLANDLAKSNPDEVHNFLFEFVKSLSFLNPKDYANSERFIQPWLRYAAEQAITKASTLDSLAQIATKAPKRCFMQYNKNIWQNFNRVDLLDILLQKLCIFEDNSFASIFLSIAVNFQSEVTSFIISKLPDFASNQTQRQFVQLAEILNSLIVSQLFDVSFKPKLLHIISILRLNAIESVSHSVFLIFRALTNGITNDIELFSCSKSLESFVKVENEMNNPDNKDSKSTYYDYREFLINTINLAKFYKEHSSNELIELFKDDVSCGKLQSNNVINLNSFLFLSVLSDDQELISLYIEQIISNISIKTLSVISIILSTMTIPRNYLTGLLVTSLTILLYSEQTVAFDLILNIIRNIKNLSDLFSDHCTDNIGNCPNDVLNIFENSTHLPLINKPLFTLLLILFAFYCVKNFDIHEILETLNSNGEKDILLSILRYQFDSSLENEFLSLDFGEDATNLAAIVVVLYSKQPSEHMKKLLLKLLEEHIEYFTKFDYASFLVKNATQFKFIEPKLLILLAKATQLPPSSCTDQPIINTVFMDQKISCLNFDTAQMILKSLFNSHKD</sequence>
<dbReference type="InterPro" id="IPR008936">
    <property type="entry name" value="Rho_GTPase_activation_prot"/>
</dbReference>
<evidence type="ECO:0000313" key="4">
    <source>
        <dbReference type="Proteomes" id="UP000179807"/>
    </source>
</evidence>
<name>A0A1J4KC01_9EUKA</name>
<proteinExistence type="predicted"/>
<evidence type="ECO:0000313" key="3">
    <source>
        <dbReference type="EMBL" id="OHT07198.1"/>
    </source>
</evidence>
<dbReference type="SUPFAM" id="SSF48350">
    <property type="entry name" value="GTPase activation domain, GAP"/>
    <property type="match status" value="1"/>
</dbReference>
<dbReference type="OrthoDB" id="775356at2759"/>
<protein>
    <recommendedName>
        <fullName evidence="2">Ras-GAP domain-containing protein</fullName>
    </recommendedName>
</protein>
<dbReference type="GeneID" id="94824753"/>
<comment type="caution">
    <text evidence="3">The sequence shown here is derived from an EMBL/GenBank/DDBJ whole genome shotgun (WGS) entry which is preliminary data.</text>
</comment>
<reference evidence="3" key="1">
    <citation type="submission" date="2016-10" db="EMBL/GenBank/DDBJ databases">
        <authorList>
            <person name="Benchimol M."/>
            <person name="Almeida L.G."/>
            <person name="Vasconcelos A.T."/>
            <person name="Perreira-Neves A."/>
            <person name="Rosa I.A."/>
            <person name="Tasca T."/>
            <person name="Bogo M.R."/>
            <person name="de Souza W."/>
        </authorList>
    </citation>
    <scope>NUCLEOTIDE SEQUENCE [LARGE SCALE GENOMIC DNA]</scope>
    <source>
        <strain evidence="3">K</strain>
    </source>
</reference>
<keyword evidence="4" id="KW-1185">Reference proteome</keyword>
<dbReference type="Gene3D" id="1.10.506.10">
    <property type="entry name" value="GTPase Activation - p120gap, domain 1"/>
    <property type="match status" value="1"/>
</dbReference>
<dbReference type="Gene3D" id="3.40.525.10">
    <property type="entry name" value="CRAL-TRIO lipid binding domain"/>
    <property type="match status" value="1"/>
</dbReference>
<dbReference type="InterPro" id="IPR001936">
    <property type="entry name" value="RasGAP_dom"/>
</dbReference>
<dbReference type="VEuPathDB" id="TrichDB:TRFO_01340"/>
<dbReference type="CDD" id="cd04519">
    <property type="entry name" value="RasGAP"/>
    <property type="match status" value="1"/>
</dbReference>
<dbReference type="PROSITE" id="PS50018">
    <property type="entry name" value="RAS_GTPASE_ACTIV_2"/>
    <property type="match status" value="1"/>
</dbReference>
<dbReference type="InterPro" id="IPR039360">
    <property type="entry name" value="Ras_GTPase"/>
</dbReference>
<feature type="domain" description="Ras-GAP" evidence="2">
    <location>
        <begin position="994"/>
        <end position="1142"/>
    </location>
</feature>
<dbReference type="GO" id="GO:0005096">
    <property type="term" value="F:GTPase activator activity"/>
    <property type="evidence" value="ECO:0007669"/>
    <property type="project" value="UniProtKB-KW"/>
</dbReference>
<keyword evidence="1" id="KW-0343">GTPase activation</keyword>
<dbReference type="Proteomes" id="UP000179807">
    <property type="component" value="Unassembled WGS sequence"/>
</dbReference>